<reference evidence="2" key="2">
    <citation type="submission" date="2018-10" db="UniProtKB">
        <authorList>
            <consortium name="EnsemblPlants"/>
        </authorList>
    </citation>
    <scope>IDENTIFICATION</scope>
</reference>
<feature type="chain" id="PRO_5043181765" description="Thionin-like protein" evidence="1">
    <location>
        <begin position="29"/>
        <end position="101"/>
    </location>
</feature>
<sequence length="101" mass="10629">MAAFPLKMVAICAVLVILLSIAGQPAMADITNGLACPSADTLCRDRCRPACNFFANVMCNMICTLTPQVLGGVDQACVNQAILPCMTACKNLCEPLPVQNP</sequence>
<feature type="signal peptide" evidence="1">
    <location>
        <begin position="1"/>
        <end position="28"/>
    </location>
</feature>
<proteinExistence type="predicted"/>
<name>A0A3B6U4S6_WHEAT</name>
<dbReference type="OrthoDB" id="715584at2759"/>
<evidence type="ECO:0000256" key="1">
    <source>
        <dbReference type="SAM" id="SignalP"/>
    </source>
</evidence>
<evidence type="ECO:0008006" key="4">
    <source>
        <dbReference type="Google" id="ProtNLM"/>
    </source>
</evidence>
<dbReference type="OMA" id="NPICTIT"/>
<dbReference type="Gramene" id="TraesMAC4B03G02223920.1">
    <property type="protein sequence ID" value="TraesMAC4B03G02223920.1.CDS1"/>
    <property type="gene ID" value="TraesMAC4B03G02223920"/>
</dbReference>
<protein>
    <recommendedName>
        <fullName evidence="4">Thionin-like protein</fullName>
    </recommendedName>
</protein>
<dbReference type="Gramene" id="TraesCSU02G061300.1">
    <property type="protein sequence ID" value="TraesCSU02G061300.1.cds1"/>
    <property type="gene ID" value="TraesCSU02G061300"/>
</dbReference>
<organism evidence="2">
    <name type="scientific">Triticum aestivum</name>
    <name type="common">Wheat</name>
    <dbReference type="NCBI Taxonomy" id="4565"/>
    <lineage>
        <taxon>Eukaryota</taxon>
        <taxon>Viridiplantae</taxon>
        <taxon>Streptophyta</taxon>
        <taxon>Embryophyta</taxon>
        <taxon>Tracheophyta</taxon>
        <taxon>Spermatophyta</taxon>
        <taxon>Magnoliopsida</taxon>
        <taxon>Liliopsida</taxon>
        <taxon>Poales</taxon>
        <taxon>Poaceae</taxon>
        <taxon>BOP clade</taxon>
        <taxon>Pooideae</taxon>
        <taxon>Triticodae</taxon>
        <taxon>Triticeae</taxon>
        <taxon>Triticinae</taxon>
        <taxon>Triticum</taxon>
    </lineage>
</organism>
<dbReference type="Gramene" id="TraesNOR4B03G02240000.1">
    <property type="protein sequence ID" value="TraesNOR4B03G02240000.1.CDS1"/>
    <property type="gene ID" value="TraesNOR4B03G02240000"/>
</dbReference>
<evidence type="ECO:0000313" key="2">
    <source>
        <dbReference type="EnsemblPlants" id="TraesCSU02G061300.1.cds1"/>
    </source>
</evidence>
<dbReference type="Gramene" id="TraesCAD_scaffold_003180_01G000200.1">
    <property type="protein sequence ID" value="TraesCAD_scaffold_003180_01G000200.1"/>
    <property type="gene ID" value="TraesCAD_scaffold_003180_01G000200"/>
</dbReference>
<dbReference type="EnsemblPlants" id="TraesCSU02G061300.1">
    <property type="protein sequence ID" value="TraesCSU02G061300.1.cds1"/>
    <property type="gene ID" value="TraesCSU02G061300"/>
</dbReference>
<dbReference type="Gramene" id="TraesLDM4B03G02231510.1">
    <property type="protein sequence ID" value="TraesLDM4B03G02231510.1.CDS1"/>
    <property type="gene ID" value="TraesLDM4B03G02231510"/>
</dbReference>
<dbReference type="Gramene" id="TraesROB_scaffold_004631_01G000700.1">
    <property type="protein sequence ID" value="TraesROB_scaffold_004631_01G000700.1"/>
    <property type="gene ID" value="TraesROB_scaffold_004631_01G000700"/>
</dbReference>
<accession>A0A3B6U4S6</accession>
<dbReference type="AlphaFoldDB" id="A0A3B6U4S6"/>
<dbReference type="Proteomes" id="UP000019116">
    <property type="component" value="Chromosome Un"/>
</dbReference>
<keyword evidence="1" id="KW-0732">Signal</keyword>
<keyword evidence="3" id="KW-1185">Reference proteome</keyword>
<dbReference type="Gramene" id="TraesJAG4B03G02402370.1">
    <property type="protein sequence ID" value="TraesJAG4B03G02402370.1.CDS1"/>
    <property type="gene ID" value="TraesJAG4B03G02402370"/>
</dbReference>
<reference evidence="2" key="1">
    <citation type="submission" date="2018-08" db="EMBL/GenBank/DDBJ databases">
        <authorList>
            <person name="Rossello M."/>
        </authorList>
    </citation>
    <scope>NUCLEOTIDE SEQUENCE [LARGE SCALE GENOMIC DNA]</scope>
    <source>
        <strain evidence="2">cv. Chinese Spring</strain>
    </source>
</reference>
<evidence type="ECO:0000313" key="3">
    <source>
        <dbReference type="Proteomes" id="UP000019116"/>
    </source>
</evidence>
<dbReference type="Gramene" id="TraesCLE_scaffold_004340_01G000700.1">
    <property type="protein sequence ID" value="TraesCLE_scaffold_004340_01G000700.1"/>
    <property type="gene ID" value="TraesCLE_scaffold_004340_01G000700"/>
</dbReference>